<sequence length="100" mass="11122">MGSEEAKLLDYWENKDCSALLGIKMGNMFVFKQKKISKKKKKLFLGISISITSGIASSPQSVTTVGTNNSDVKQSGHSTKLHLCFSFSFPLFCRPLEVRM</sequence>
<name>A0A2D4JH90_MICLE</name>
<accession>A0A2D4JH90</accession>
<dbReference type="EMBL" id="IACK01199291">
    <property type="protein sequence ID" value="LAA95858.1"/>
    <property type="molecule type" value="Transcribed_RNA"/>
</dbReference>
<organism evidence="1">
    <name type="scientific">Micrurus lemniscatus lemniscatus</name>
    <dbReference type="NCBI Taxonomy" id="129467"/>
    <lineage>
        <taxon>Eukaryota</taxon>
        <taxon>Metazoa</taxon>
        <taxon>Chordata</taxon>
        <taxon>Craniata</taxon>
        <taxon>Vertebrata</taxon>
        <taxon>Euteleostomi</taxon>
        <taxon>Lepidosauria</taxon>
        <taxon>Squamata</taxon>
        <taxon>Bifurcata</taxon>
        <taxon>Unidentata</taxon>
        <taxon>Episquamata</taxon>
        <taxon>Toxicofera</taxon>
        <taxon>Serpentes</taxon>
        <taxon>Colubroidea</taxon>
        <taxon>Elapidae</taxon>
        <taxon>Elapinae</taxon>
        <taxon>Micrurus</taxon>
    </lineage>
</organism>
<proteinExistence type="predicted"/>
<reference evidence="1" key="1">
    <citation type="submission" date="2017-07" db="EMBL/GenBank/DDBJ databases">
        <authorList>
            <person name="Mikheyev A."/>
            <person name="Grau M."/>
        </authorList>
    </citation>
    <scope>NUCLEOTIDE SEQUENCE</scope>
    <source>
        <tissue evidence="1">Venom_gland</tissue>
    </source>
</reference>
<reference evidence="1" key="2">
    <citation type="submission" date="2017-11" db="EMBL/GenBank/DDBJ databases">
        <title>Coralsnake Venomics: Analyses of Venom Gland Transcriptomes and Proteomes of Six Brazilian Taxa.</title>
        <authorList>
            <person name="Aird S.D."/>
            <person name="Jorge da Silva N."/>
            <person name="Qiu L."/>
            <person name="Villar-Briones A."/>
            <person name="Aparecida-Saddi V."/>
            <person name="Campos-Telles M.P."/>
            <person name="Grau M."/>
            <person name="Mikheyev A.S."/>
        </authorList>
    </citation>
    <scope>NUCLEOTIDE SEQUENCE</scope>
    <source>
        <tissue evidence="1">Venom_gland</tissue>
    </source>
</reference>
<evidence type="ECO:0000313" key="1">
    <source>
        <dbReference type="EMBL" id="LAA95858.1"/>
    </source>
</evidence>
<dbReference type="AlphaFoldDB" id="A0A2D4JH90"/>
<protein>
    <submittedName>
        <fullName evidence="1">Uncharacterized protein</fullName>
    </submittedName>
</protein>